<evidence type="ECO:0000256" key="5">
    <source>
        <dbReference type="SAM" id="Coils"/>
    </source>
</evidence>
<evidence type="ECO:0000313" key="8">
    <source>
        <dbReference type="Proteomes" id="UP001367508"/>
    </source>
</evidence>
<accession>A0AAN9LV50</accession>
<dbReference type="InterPro" id="IPR027417">
    <property type="entry name" value="P-loop_NTPase"/>
</dbReference>
<dbReference type="InterPro" id="IPR003593">
    <property type="entry name" value="AAA+_ATPase"/>
</dbReference>
<dbReference type="Gene3D" id="1.10.8.430">
    <property type="entry name" value="Helical domain of apoptotic protease-activating factors"/>
    <property type="match status" value="1"/>
</dbReference>
<keyword evidence="4" id="KW-0067">ATP-binding</keyword>
<keyword evidence="5" id="KW-0175">Coiled coil</keyword>
<organism evidence="7 8">
    <name type="scientific">Canavalia gladiata</name>
    <name type="common">Sword bean</name>
    <name type="synonym">Dolichos gladiatus</name>
    <dbReference type="NCBI Taxonomy" id="3824"/>
    <lineage>
        <taxon>Eukaryota</taxon>
        <taxon>Viridiplantae</taxon>
        <taxon>Streptophyta</taxon>
        <taxon>Embryophyta</taxon>
        <taxon>Tracheophyta</taxon>
        <taxon>Spermatophyta</taxon>
        <taxon>Magnoliopsida</taxon>
        <taxon>eudicotyledons</taxon>
        <taxon>Gunneridae</taxon>
        <taxon>Pentapetalae</taxon>
        <taxon>rosids</taxon>
        <taxon>fabids</taxon>
        <taxon>Fabales</taxon>
        <taxon>Fabaceae</taxon>
        <taxon>Papilionoideae</taxon>
        <taxon>50 kb inversion clade</taxon>
        <taxon>NPAAA clade</taxon>
        <taxon>indigoferoid/millettioid clade</taxon>
        <taxon>Phaseoleae</taxon>
        <taxon>Canavalia</taxon>
    </lineage>
</organism>
<dbReference type="SMART" id="SM00382">
    <property type="entry name" value="AAA"/>
    <property type="match status" value="1"/>
</dbReference>
<name>A0AAN9LV50_CANGL</name>
<evidence type="ECO:0000256" key="1">
    <source>
        <dbReference type="ARBA" id="ARBA00008894"/>
    </source>
</evidence>
<dbReference type="InterPro" id="IPR032675">
    <property type="entry name" value="LRR_dom_sf"/>
</dbReference>
<reference evidence="7 8" key="1">
    <citation type="submission" date="2024-01" db="EMBL/GenBank/DDBJ databases">
        <title>The genomes of 5 underutilized Papilionoideae crops provide insights into root nodulation and disease resistanc.</title>
        <authorList>
            <person name="Jiang F."/>
        </authorList>
    </citation>
    <scope>NUCLEOTIDE SEQUENCE [LARGE SCALE GENOMIC DNA]</scope>
    <source>
        <strain evidence="7">LVBAO_FW01</strain>
        <tissue evidence="7">Leaves</tissue>
    </source>
</reference>
<dbReference type="PANTHER" id="PTHR33463">
    <property type="entry name" value="NB-ARC DOMAIN-CONTAINING PROTEIN-RELATED"/>
    <property type="match status" value="1"/>
</dbReference>
<protein>
    <recommendedName>
        <fullName evidence="6">AAA+ ATPase domain-containing protein</fullName>
    </recommendedName>
</protein>
<dbReference type="PANTHER" id="PTHR33463:SF196">
    <property type="entry name" value="NB-ARC DOMAIN DISEASE RESISTANCE PROTEIN"/>
    <property type="match status" value="1"/>
</dbReference>
<keyword evidence="8" id="KW-1185">Reference proteome</keyword>
<dbReference type="EMBL" id="JAYMYQ010000004">
    <property type="protein sequence ID" value="KAK7340193.1"/>
    <property type="molecule type" value="Genomic_DNA"/>
</dbReference>
<evidence type="ECO:0000256" key="2">
    <source>
        <dbReference type="ARBA" id="ARBA00022741"/>
    </source>
</evidence>
<dbReference type="GO" id="GO:0005524">
    <property type="term" value="F:ATP binding"/>
    <property type="evidence" value="ECO:0007669"/>
    <property type="project" value="UniProtKB-KW"/>
</dbReference>
<proteinExistence type="inferred from homology"/>
<dbReference type="GO" id="GO:0006952">
    <property type="term" value="P:defense response"/>
    <property type="evidence" value="ECO:0007669"/>
    <property type="project" value="UniProtKB-KW"/>
</dbReference>
<dbReference type="SUPFAM" id="SSF52540">
    <property type="entry name" value="P-loop containing nucleoside triphosphate hydrolases"/>
    <property type="match status" value="1"/>
</dbReference>
<dbReference type="Gene3D" id="3.40.50.300">
    <property type="entry name" value="P-loop containing nucleotide triphosphate hydrolases"/>
    <property type="match status" value="1"/>
</dbReference>
<dbReference type="InterPro" id="IPR042197">
    <property type="entry name" value="Apaf_helical"/>
</dbReference>
<dbReference type="Pfam" id="PF23247">
    <property type="entry name" value="LRR_RPS2"/>
    <property type="match status" value="9"/>
</dbReference>
<dbReference type="InterPro" id="IPR002182">
    <property type="entry name" value="NB-ARC"/>
</dbReference>
<feature type="domain" description="AAA+ ATPase" evidence="6">
    <location>
        <begin position="176"/>
        <end position="360"/>
    </location>
</feature>
<evidence type="ECO:0000313" key="7">
    <source>
        <dbReference type="EMBL" id="KAK7340193.1"/>
    </source>
</evidence>
<dbReference type="GO" id="GO:0043531">
    <property type="term" value="F:ADP binding"/>
    <property type="evidence" value="ECO:0007669"/>
    <property type="project" value="InterPro"/>
</dbReference>
<evidence type="ECO:0000256" key="4">
    <source>
        <dbReference type="ARBA" id="ARBA00022840"/>
    </source>
</evidence>
<evidence type="ECO:0000256" key="3">
    <source>
        <dbReference type="ARBA" id="ARBA00022821"/>
    </source>
</evidence>
<comment type="caution">
    <text evidence="7">The sequence shown here is derived from an EMBL/GenBank/DDBJ whole genome shotgun (WGS) entry which is preliminary data.</text>
</comment>
<comment type="similarity">
    <text evidence="1">Belongs to the disease resistance NB-LRR family.</text>
</comment>
<dbReference type="Gene3D" id="3.80.10.10">
    <property type="entry name" value="Ribonuclease Inhibitor"/>
    <property type="match status" value="7"/>
</dbReference>
<dbReference type="SUPFAM" id="SSF52058">
    <property type="entry name" value="L domain-like"/>
    <property type="match status" value="2"/>
</dbReference>
<dbReference type="Pfam" id="PF00931">
    <property type="entry name" value="NB-ARC"/>
    <property type="match status" value="1"/>
</dbReference>
<feature type="coiled-coil region" evidence="5">
    <location>
        <begin position="43"/>
        <end position="70"/>
    </location>
</feature>
<dbReference type="InterPro" id="IPR050905">
    <property type="entry name" value="Plant_NBS-LRR"/>
</dbReference>
<gene>
    <name evidence="7" type="ORF">VNO77_20889</name>
</gene>
<dbReference type="SUPFAM" id="SSF52047">
    <property type="entry name" value="RNI-like"/>
    <property type="match status" value="4"/>
</dbReference>
<dbReference type="InterPro" id="IPR057135">
    <property type="entry name" value="At4g27190-like_LRR"/>
</dbReference>
<keyword evidence="3" id="KW-0611">Plant defense</keyword>
<evidence type="ECO:0000259" key="6">
    <source>
        <dbReference type="SMART" id="SM00382"/>
    </source>
</evidence>
<sequence length="2655" mass="303196">MDPSPIVSTATECALQFGGDLVKRHFGYFRNYNGKFEEVNRYVVKLDDARERVQNEVNVAEMNGEEIEDDVKHWLEQMDENIKKCESFLCDGHHAETRCSIGFFPNNLRLRYHLGRKATKMLEEIKTDELLNKKFDKVSYRLGLSIDAALSNTGYESFASRKKTMEMIMQALEDSTISMIGVYGVGGVGKTTLVKEVAKKAREKKLFNMVVIANITKNPDIKKVQGQIAEMLGMRLEEQSEIVRADRIRKRLKIEKENTLIILDDLWDGLDLNKLGILHSEDDDRSQRDVKDIADFGYNKMEKEKLSADFNEMKKEKLSGDYNKMKTGKLSGDKKGCKILLTSRSKEVLCSQMDVQERSTFPLGVLEKKEAETLLKKVAGIHVTNSTFDVKVIEIAKMCAGLPIALISIGRALKNKSPFVWDDVCLQIKRQNFTGGQESIEFSTKLSYVHLKNKELQHIFLLCARMGNDFFIMDLVKFCIGLDMLQGVYTIRETKSRVNVLIEELQESSLLVKSYSNDCFNMHDIVRDVALSISSKEKHVLFMKNDILYEWPHKDRLERYTAIVLHCCDIIAELPESIYCPQLELFHIDSKDDSLKIPDNFFKEMTELRVLILTGVDLSCLPSSIKCLTNLKMLCLERCTLRKNLSIIRELKKLRILTLAGSNIESLPIELGQLDKLQLLDLSNCSKLRVIPPNIISRMSSLEEFYMRDDLILWEAEETVQHKNASLSELQHLNQLRALDIHISSVAHFPKNLFLDKLDSYKIVIGEFNMLSVGDFKIPDKYEAVKFLALNLKDGFNIHSEKWIKMLFKRVEYLLLGELNDVHDVFYELNVEGFPNLKYLSIVNNFGIQYIINSMEQLHPILAFPKLEAMCLYKLENLEKICNNQLTVASFCRLKIIKIKTCGRLESLFSFSMLRHLTMLETIEVCDCDSLKEMVSVEKEVYTISDLQDDKIQFPQLRFLTLQSLPAFFYLYSIDKMPSITQSLGDQMPNKELKEITAEAGQGTNGCIPLFNEKVSIPKLEWLELSSINIEQIWNNQSLHCFQNLLTLIVADCGNLKYLLSLSMAGSLVNLQSLFVSGCELMESIFSAEDATQNIDIFPKLKKMEMNCMEKLNTIWQPHIGFHSFNSLDSLIIKECNKLVTIFRSYMGQGFQSLQSLVVIDCESVETIFDFGNIPQTYGRSETNLRDVMLKELPNLVHVWKVDTYEILNLNNLQRIGIYECTMLEYLFPLSVANGLEKLETLDICNCWGMKEIVAWDNGSNEQAITFRFSQLNTLSLQGLFELQSFYRGTHTLEWPLLKKLFILVCSKLEALPMETRNSQVKPIFLAIEKVIHNLEYMSISLKEAEWLRDCIVSVHRMHKLQSLELSGLKNTEVLFWLLHRLPNLESLTLINCLFEGVWAPASLVAHEKIGVVVQLRELIFNNLWNLQNIGFEHDPLLQRVERLVISGCLKLTSLSLSSVSFSYLTYLEVTNCIGLRNLMTSSTAKTLVQLTVMKVSSCQGIVKIIEEEENAKAIEFRQLKAIELVSLQSLTCFCSSETCDLKFPSLENLVVSECPQMETFSKVQNAPNLQKVHVAAGEKDRWYWEGDLNATIEKISTGQVSFEHSKQLTLLEDSELGKIWQRKAAFPDNYFRSLKTLVVKDWSNIKDPVIPSHVLPHLKGLEELQVHSCRAVEAIFDVDHIETKKAKGIVSRLKKLTLNDLPNLKCVWNKNPQGFVSFPSLQEVTVNDCGNLATLLPLSLARNLVKLKTLEILRCYLLEEIVSKEDAAELATIEKFEFPCLSLLILRKLPKVSCFYPRMHQLECPRLESLDVSYCENLKLFTSEFLSQQAAIEGQVSSPTSQLQKPLFLVEKVVPKLKGLTLDDENIMLLSDGHLPRDLLYKLNHLELCFKDDFNWQDTLPFDFLHKVPNVEYFKVKRCFGLMEIFPSQKLPVHDGILPGLKQLTLNRLKELELIGLEHPWVKPYSEKLERLKLVKCSHIKKLVSCAVSFINLKELALLFCKRLEYLFPFSTAISLVQLETLVVQNCVSLKEIINKEDEDASCKILFGKLKTLMLDSLPSLVSFYSGNATLHLPYLQVAMVSQCPDMRTFSEGVINAPIFWGILTSMENLLFHFHEDLNTTIKKLFIEKEACDIKHLKFGDHPRLEVIWLGVVPIPSDSCFNNLKYLGVVECESLSTVIPFYLLPFLCNLQTIEVVNCQSVKAIFDVKYIGTDIKSASILSLPLKKLILNQLPNLEYICNTNPNEILGLQDLQEVYVYGCKNLKSLFPISVASHLVKLEVRFCARLTEIFTEDETALKEATKQLIFHCLTSLILWGLPELKYFYAGKHSLEWLMLTKLDVYHCDKLKLFTTEHHHGEDAHIEDKLGISIAQQAVFSVEKVIPNLEHQAITKGDTMIEQVPFGANVAALLQNLKVLKLLCYHEDDESNIFSSGLLQKIPNFEHLEVACSSFNEIFSSQRPSADCTKIFSNLKGLHLDYLNKLSSIGLEHSWVEPLLKTLETLNVSVCPSLKILVPSTVSFSKLTFLNVKGCHGLVYLLTSSTARSLGLLKHLSVQNCQAIQEIVSTEGDHESNDDEITFGQLNTLSLQFLPSLVGFYTATSKLKLIFPLLDQVNLMECYQMKHFYKRDSHQFVSFDQVNILDAIKDLFEKHDLSL</sequence>
<keyword evidence="2" id="KW-0547">Nucleotide-binding</keyword>
<dbReference type="PRINTS" id="PR00364">
    <property type="entry name" value="DISEASERSIST"/>
</dbReference>
<dbReference type="Proteomes" id="UP001367508">
    <property type="component" value="Unassembled WGS sequence"/>
</dbReference>